<feature type="compositionally biased region" description="Polar residues" evidence="4">
    <location>
        <begin position="841"/>
        <end position="854"/>
    </location>
</feature>
<organism evidence="6 7">
    <name type="scientific">Absidia repens</name>
    <dbReference type="NCBI Taxonomy" id="90262"/>
    <lineage>
        <taxon>Eukaryota</taxon>
        <taxon>Fungi</taxon>
        <taxon>Fungi incertae sedis</taxon>
        <taxon>Mucoromycota</taxon>
        <taxon>Mucoromycotina</taxon>
        <taxon>Mucoromycetes</taxon>
        <taxon>Mucorales</taxon>
        <taxon>Cunninghamellaceae</taxon>
        <taxon>Absidia</taxon>
    </lineage>
</organism>
<comment type="caution">
    <text evidence="6">The sequence shown here is derived from an EMBL/GenBank/DDBJ whole genome shotgun (WGS) entry which is preliminary data.</text>
</comment>
<dbReference type="EMBL" id="MCGE01000029">
    <property type="protein sequence ID" value="ORZ08897.1"/>
    <property type="molecule type" value="Genomic_DNA"/>
</dbReference>
<feature type="region of interest" description="Disordered" evidence="4">
    <location>
        <begin position="790"/>
        <end position="1002"/>
    </location>
</feature>
<feature type="compositionally biased region" description="Polar residues" evidence="4">
    <location>
        <begin position="500"/>
        <end position="510"/>
    </location>
</feature>
<reference evidence="6 7" key="1">
    <citation type="submission" date="2016-07" db="EMBL/GenBank/DDBJ databases">
        <title>Pervasive Adenine N6-methylation of Active Genes in Fungi.</title>
        <authorList>
            <consortium name="DOE Joint Genome Institute"/>
            <person name="Mondo S.J."/>
            <person name="Dannebaum R.O."/>
            <person name="Kuo R.C."/>
            <person name="Labutti K."/>
            <person name="Haridas S."/>
            <person name="Kuo A."/>
            <person name="Salamov A."/>
            <person name="Ahrendt S.R."/>
            <person name="Lipzen A."/>
            <person name="Sullivan W."/>
            <person name="Andreopoulos W.B."/>
            <person name="Clum A."/>
            <person name="Lindquist E."/>
            <person name="Daum C."/>
            <person name="Ramamoorthy G.K."/>
            <person name="Gryganskyi A."/>
            <person name="Culley D."/>
            <person name="Magnuson J.K."/>
            <person name="James T.Y."/>
            <person name="O'Malley M.A."/>
            <person name="Stajich J.E."/>
            <person name="Spatafora J.W."/>
            <person name="Visel A."/>
            <person name="Grigoriev I.V."/>
        </authorList>
    </citation>
    <scope>NUCLEOTIDE SEQUENCE [LARGE SCALE GENOMIC DNA]</scope>
    <source>
        <strain evidence="6 7">NRRL 1336</strain>
    </source>
</reference>
<feature type="compositionally biased region" description="Pro residues" evidence="4">
    <location>
        <begin position="903"/>
        <end position="913"/>
    </location>
</feature>
<dbReference type="SUPFAM" id="SSF56112">
    <property type="entry name" value="Protein kinase-like (PK-like)"/>
    <property type="match status" value="1"/>
</dbReference>
<gene>
    <name evidence="6" type="ORF">BCR42DRAFT_124319</name>
</gene>
<dbReference type="GO" id="GO:0005524">
    <property type="term" value="F:ATP binding"/>
    <property type="evidence" value="ECO:0007669"/>
    <property type="project" value="UniProtKB-UniRule"/>
</dbReference>
<dbReference type="InterPro" id="IPR000719">
    <property type="entry name" value="Prot_kinase_dom"/>
</dbReference>
<dbReference type="InterPro" id="IPR011009">
    <property type="entry name" value="Kinase-like_dom_sf"/>
</dbReference>
<evidence type="ECO:0000256" key="4">
    <source>
        <dbReference type="SAM" id="MobiDB-lite"/>
    </source>
</evidence>
<dbReference type="PANTHER" id="PTHR24346">
    <property type="entry name" value="MAP/MICROTUBULE AFFINITY-REGULATING KINASE"/>
    <property type="match status" value="1"/>
</dbReference>
<feature type="region of interest" description="Disordered" evidence="4">
    <location>
        <begin position="485"/>
        <end position="524"/>
    </location>
</feature>
<feature type="region of interest" description="Disordered" evidence="4">
    <location>
        <begin position="279"/>
        <end position="305"/>
    </location>
</feature>
<name>A0A1X2I489_9FUNG</name>
<feature type="compositionally biased region" description="Polar residues" evidence="4">
    <location>
        <begin position="802"/>
        <end position="816"/>
    </location>
</feature>
<keyword evidence="1 3" id="KW-0547">Nucleotide-binding</keyword>
<keyword evidence="6" id="KW-0808">Transferase</keyword>
<feature type="compositionally biased region" description="Polar residues" evidence="4">
    <location>
        <begin position="881"/>
        <end position="893"/>
    </location>
</feature>
<evidence type="ECO:0000256" key="3">
    <source>
        <dbReference type="PROSITE-ProRule" id="PRU10141"/>
    </source>
</evidence>
<dbReference type="FunFam" id="1.10.510.10:FF:000571">
    <property type="entry name" value="Maternal embryonic leucine zipper kinase"/>
    <property type="match status" value="1"/>
</dbReference>
<dbReference type="Gene3D" id="1.10.510.10">
    <property type="entry name" value="Transferase(Phosphotransferase) domain 1"/>
    <property type="match status" value="1"/>
</dbReference>
<feature type="domain" description="Protein kinase" evidence="5">
    <location>
        <begin position="7"/>
        <end position="253"/>
    </location>
</feature>
<dbReference type="AlphaFoldDB" id="A0A1X2I489"/>
<protein>
    <submittedName>
        <fullName evidence="6">Kinase-like domain-containing protein</fullName>
    </submittedName>
</protein>
<keyword evidence="2 3" id="KW-0067">ATP-binding</keyword>
<dbReference type="FunFam" id="3.30.200.20:FF:000042">
    <property type="entry name" value="Aurora kinase A"/>
    <property type="match status" value="1"/>
</dbReference>
<dbReference type="GO" id="GO:0005737">
    <property type="term" value="C:cytoplasm"/>
    <property type="evidence" value="ECO:0007669"/>
    <property type="project" value="TreeGrafter"/>
</dbReference>
<dbReference type="PANTHER" id="PTHR24346:SF110">
    <property type="entry name" value="NON-SPECIFIC SERINE_THREONINE PROTEIN KINASE"/>
    <property type="match status" value="1"/>
</dbReference>
<dbReference type="PROSITE" id="PS00107">
    <property type="entry name" value="PROTEIN_KINASE_ATP"/>
    <property type="match status" value="1"/>
</dbReference>
<keyword evidence="7" id="KW-1185">Reference proteome</keyword>
<feature type="compositionally biased region" description="Acidic residues" evidence="4">
    <location>
        <begin position="285"/>
        <end position="295"/>
    </location>
</feature>
<dbReference type="STRING" id="90262.A0A1X2I489"/>
<dbReference type="PROSITE" id="PS50011">
    <property type="entry name" value="PROTEIN_KINASE_DOM"/>
    <property type="match status" value="1"/>
</dbReference>
<evidence type="ECO:0000313" key="7">
    <source>
        <dbReference type="Proteomes" id="UP000193560"/>
    </source>
</evidence>
<evidence type="ECO:0000256" key="2">
    <source>
        <dbReference type="ARBA" id="ARBA00022840"/>
    </source>
</evidence>
<dbReference type="InterPro" id="IPR008271">
    <property type="entry name" value="Ser/Thr_kinase_AS"/>
</dbReference>
<dbReference type="Proteomes" id="UP000193560">
    <property type="component" value="Unassembled WGS sequence"/>
</dbReference>
<feature type="compositionally biased region" description="Polar residues" evidence="4">
    <location>
        <begin position="357"/>
        <end position="373"/>
    </location>
</feature>
<dbReference type="GO" id="GO:0035556">
    <property type="term" value="P:intracellular signal transduction"/>
    <property type="evidence" value="ECO:0007669"/>
    <property type="project" value="TreeGrafter"/>
</dbReference>
<dbReference type="PROSITE" id="PS00108">
    <property type="entry name" value="PROTEIN_KINASE_ST"/>
    <property type="match status" value="1"/>
</dbReference>
<feature type="compositionally biased region" description="Low complexity" evidence="4">
    <location>
        <begin position="394"/>
        <end position="431"/>
    </location>
</feature>
<feature type="compositionally biased region" description="Low complexity" evidence="4">
    <location>
        <begin position="914"/>
        <end position="925"/>
    </location>
</feature>
<proteinExistence type="predicted"/>
<evidence type="ECO:0000259" key="5">
    <source>
        <dbReference type="PROSITE" id="PS50011"/>
    </source>
</evidence>
<evidence type="ECO:0000313" key="6">
    <source>
        <dbReference type="EMBL" id="ORZ08897.1"/>
    </source>
</evidence>
<feature type="compositionally biased region" description="Low complexity" evidence="4">
    <location>
        <begin position="857"/>
        <end position="880"/>
    </location>
</feature>
<dbReference type="CDD" id="cd14003">
    <property type="entry name" value="STKc_AMPK-like"/>
    <property type="match status" value="1"/>
</dbReference>
<keyword evidence="6" id="KW-0418">Kinase</keyword>
<sequence>MTSVGCYAIGETIGEGTFGKVKLGTHKLTGQQVAVKKISKQHASMIAREIHHHRQLEHPNIVRIYEIIVTESAIHIFSEYCPNGELFDLLASTGRFSETRVHGWFQQLTNAIQLCHRQGIIHRDLKLENILLDVNDNCKICDFGFARFTDNKQLLETFCGSLAYSAPEVIMRQKYTGPETDIWSLGVILYTLLAGELPFDDDSEITTQRKIVNVDYEMPCYFSSYAQDLIANILKREPADRFTIDQIINHPWMQSIFMADNDENGNSIAPHVMELDCNHHNNRDDLDDDDDDDDSSSSTRYSSRSDLDSIFSNSRFKNDLMEEEDDDLVTEASFVSNSELPGRPGDFMQQHNFRKSGFNNYSDGSKFSPQVRSSLGMMRPEDKAKYSSRSPRFSAPTVSNRSSTSSNQSATTFRSSLPLSLPSTRESIRPSSISSISSLDNSMNYTEQRLATALVTAGFDEYIVQSMRTNTCSTENTLWNMLMEKQQQRQQQQPPDNDLGFSSSTLNNRYQKPLDTNDRWSASSPKHFSLGPMLTSMPVDSACQTNLPTPPPPAVMIDCTTQTSPSDILPTSADSNRLTDMDNKRMGTTVPMPLPHSKLPPSMTNTNQSYSSFGISSQFKPSPRSITSIASSSSISVASSEKSGWFTSVKSWFGGNPGKLESGFHETPLRSSSVRHHNQKDGQPVSYRDFDFCQSGTQQQDGLTSGIYRSGPSPKYQRQALQSIEWNQQVNSYSTGKGTHKPHHLNMNPLPTMGGMLSPPPPTATMATAKPPLSIVTSTSYVNTAAAVSPALPSPAPPAAIYTNNSKNSNNRQCYQNPCLPRQVQLQQPSPPPTPPDAEPTSTMPSFPALSNSARIPPTTSSKTSQPPKLSSPSPLSSSSETAFTQPHLSKPSSDAGMKKPVPASPTPPPPSSSSPLPSSLSSPTKEIISVFPPTPPTTDEEEKKEWTKMTTETGLPSSASSTNSSLAHLKPYSSKSSPALLSSASKNAAIGPVGRRFEFTPRSRLSVYGMNDRAASMTSKAIIEEEEEEEE</sequence>
<dbReference type="Pfam" id="PF00069">
    <property type="entry name" value="Pkinase"/>
    <property type="match status" value="1"/>
</dbReference>
<dbReference type="InterPro" id="IPR017441">
    <property type="entry name" value="Protein_kinase_ATP_BS"/>
</dbReference>
<dbReference type="OrthoDB" id="504170at2759"/>
<feature type="binding site" evidence="3">
    <location>
        <position position="37"/>
    </location>
    <ligand>
        <name>ATP</name>
        <dbReference type="ChEBI" id="CHEBI:30616"/>
    </ligand>
</feature>
<feature type="region of interest" description="Disordered" evidence="4">
    <location>
        <begin position="336"/>
        <end position="431"/>
    </location>
</feature>
<feature type="compositionally biased region" description="Pro residues" evidence="4">
    <location>
        <begin position="829"/>
        <end position="838"/>
    </location>
</feature>
<evidence type="ECO:0000256" key="1">
    <source>
        <dbReference type="ARBA" id="ARBA00022741"/>
    </source>
</evidence>
<dbReference type="SMART" id="SM00220">
    <property type="entry name" value="S_TKc"/>
    <property type="match status" value="1"/>
</dbReference>
<dbReference type="GO" id="GO:0004674">
    <property type="term" value="F:protein serine/threonine kinase activity"/>
    <property type="evidence" value="ECO:0007669"/>
    <property type="project" value="TreeGrafter"/>
</dbReference>
<feature type="compositionally biased region" description="Low complexity" evidence="4">
    <location>
        <begin position="949"/>
        <end position="987"/>
    </location>
</feature>
<accession>A0A1X2I489</accession>